<proteinExistence type="predicted"/>
<reference evidence="2" key="1">
    <citation type="submission" date="2014-09" db="EMBL/GenBank/DDBJ databases">
        <authorList>
            <person name="Magalhaes I.L.F."/>
            <person name="Oliveira U."/>
            <person name="Santos F.R."/>
            <person name="Vidigal T.H.D.A."/>
            <person name="Brescovit A.D."/>
            <person name="Santos A.J."/>
        </authorList>
    </citation>
    <scope>NUCLEOTIDE SEQUENCE</scope>
    <source>
        <tissue evidence="2">Shoot tissue taken approximately 20 cm above the soil surface</tissue>
    </source>
</reference>
<sequence length="23" mass="2717">MKMHAMSYIRNLHQEKNSREAAA</sequence>
<accession>A0A0A9H557</accession>
<evidence type="ECO:0000256" key="1">
    <source>
        <dbReference type="SAM" id="MobiDB-lite"/>
    </source>
</evidence>
<organism evidence="2">
    <name type="scientific">Arundo donax</name>
    <name type="common">Giant reed</name>
    <name type="synonym">Donax arundinaceus</name>
    <dbReference type="NCBI Taxonomy" id="35708"/>
    <lineage>
        <taxon>Eukaryota</taxon>
        <taxon>Viridiplantae</taxon>
        <taxon>Streptophyta</taxon>
        <taxon>Embryophyta</taxon>
        <taxon>Tracheophyta</taxon>
        <taxon>Spermatophyta</taxon>
        <taxon>Magnoliopsida</taxon>
        <taxon>Liliopsida</taxon>
        <taxon>Poales</taxon>
        <taxon>Poaceae</taxon>
        <taxon>PACMAD clade</taxon>
        <taxon>Arundinoideae</taxon>
        <taxon>Arundineae</taxon>
        <taxon>Arundo</taxon>
    </lineage>
</organism>
<reference evidence="2" key="2">
    <citation type="journal article" date="2015" name="Data Brief">
        <title>Shoot transcriptome of the giant reed, Arundo donax.</title>
        <authorList>
            <person name="Barrero R.A."/>
            <person name="Guerrero F.D."/>
            <person name="Moolhuijzen P."/>
            <person name="Goolsby J.A."/>
            <person name="Tidwell J."/>
            <person name="Bellgard S.E."/>
            <person name="Bellgard M.I."/>
        </authorList>
    </citation>
    <scope>NUCLEOTIDE SEQUENCE</scope>
    <source>
        <tissue evidence="2">Shoot tissue taken approximately 20 cm above the soil surface</tissue>
    </source>
</reference>
<name>A0A0A9H557_ARUDO</name>
<dbReference type="AlphaFoldDB" id="A0A0A9H557"/>
<feature type="region of interest" description="Disordered" evidence="1">
    <location>
        <begin position="1"/>
        <end position="23"/>
    </location>
</feature>
<evidence type="ECO:0000313" key="2">
    <source>
        <dbReference type="EMBL" id="JAE30929.1"/>
    </source>
</evidence>
<dbReference type="EMBL" id="GBRH01166967">
    <property type="protein sequence ID" value="JAE30929.1"/>
    <property type="molecule type" value="Transcribed_RNA"/>
</dbReference>
<protein>
    <submittedName>
        <fullName evidence="2">Uncharacterized protein</fullName>
    </submittedName>
</protein>
<feature type="compositionally biased region" description="Basic and acidic residues" evidence="1">
    <location>
        <begin position="12"/>
        <end position="23"/>
    </location>
</feature>